<keyword evidence="4" id="KW-1185">Reference proteome</keyword>
<protein>
    <submittedName>
        <fullName evidence="3">DUF2730 family protein</fullName>
    </submittedName>
</protein>
<evidence type="ECO:0000313" key="3">
    <source>
        <dbReference type="EMBL" id="RFC63618.1"/>
    </source>
</evidence>
<comment type="caution">
    <text evidence="3">The sequence shown here is derived from an EMBL/GenBank/DDBJ whole genome shotgun (WGS) entry which is preliminary data.</text>
</comment>
<keyword evidence="2" id="KW-0472">Membrane</keyword>
<keyword evidence="2" id="KW-1133">Transmembrane helix</keyword>
<accession>A0A371X309</accession>
<organism evidence="3 4">
    <name type="scientific">Fulvimarina endophytica</name>
    <dbReference type="NCBI Taxonomy" id="2293836"/>
    <lineage>
        <taxon>Bacteria</taxon>
        <taxon>Pseudomonadati</taxon>
        <taxon>Pseudomonadota</taxon>
        <taxon>Alphaproteobacteria</taxon>
        <taxon>Hyphomicrobiales</taxon>
        <taxon>Aurantimonadaceae</taxon>
        <taxon>Fulvimarina</taxon>
    </lineage>
</organism>
<evidence type="ECO:0000313" key="4">
    <source>
        <dbReference type="Proteomes" id="UP000264310"/>
    </source>
</evidence>
<feature type="coiled-coil region" evidence="1">
    <location>
        <begin position="60"/>
        <end position="87"/>
    </location>
</feature>
<sequence>MPFEGFLTKAMEEFGTFGLISTALVLVLLLMTVGIMRFFNLSLIGDRAKVVDPDRLDKVFGSIETMSEKLEERFKNLERRVADVESGLSDRPSRAEMHKIQLDFSDLKGRLGVMESVGQQTNAAVQRIEGYMFEYGVNAGRHAGRKGD</sequence>
<evidence type="ECO:0000256" key="2">
    <source>
        <dbReference type="SAM" id="Phobius"/>
    </source>
</evidence>
<keyword evidence="1" id="KW-0175">Coiled coil</keyword>
<keyword evidence="2" id="KW-0812">Transmembrane</keyword>
<evidence type="ECO:0000256" key="1">
    <source>
        <dbReference type="SAM" id="Coils"/>
    </source>
</evidence>
<name>A0A371X309_9HYPH</name>
<dbReference type="AlphaFoldDB" id="A0A371X309"/>
<dbReference type="EMBL" id="QURL01000004">
    <property type="protein sequence ID" value="RFC63618.1"/>
    <property type="molecule type" value="Genomic_DNA"/>
</dbReference>
<proteinExistence type="predicted"/>
<feature type="transmembrane region" description="Helical" evidence="2">
    <location>
        <begin position="20"/>
        <end position="39"/>
    </location>
</feature>
<dbReference type="Proteomes" id="UP000264310">
    <property type="component" value="Unassembled WGS sequence"/>
</dbReference>
<reference evidence="3 4" key="1">
    <citation type="submission" date="2018-08" db="EMBL/GenBank/DDBJ databases">
        <title>Fulvimarina sp. 85, whole genome shotgun sequence.</title>
        <authorList>
            <person name="Tuo L."/>
        </authorList>
    </citation>
    <scope>NUCLEOTIDE SEQUENCE [LARGE SCALE GENOMIC DNA]</scope>
    <source>
        <strain evidence="3 4">85</strain>
    </source>
</reference>
<gene>
    <name evidence="3" type="ORF">DYI37_11475</name>
</gene>